<evidence type="ECO:0000256" key="4">
    <source>
        <dbReference type="HAMAP-Rule" id="MF_01401"/>
    </source>
</evidence>
<sequence length="177" mass="19946">MGKEIATVGGGCFWCTEAIFLEIKGVEKVVSGYAGGNVPGKPTYREICSGLTGHAEVIQITYDAEVISYAELLTIFMTTHDPTTLNRQGADVGTQYRSVIFYHNDTQQAIANEVIQQVQPYFESPIVTEITEIPTFFEAEDYHQNYYHQNKEQGYCNFVITPKLAKLRKLYADKLKN</sequence>
<evidence type="ECO:0000313" key="7">
    <source>
        <dbReference type="Proteomes" id="UP001497602"/>
    </source>
</evidence>
<feature type="active site" evidence="4">
    <location>
        <position position="12"/>
    </location>
</feature>
<comment type="caution">
    <text evidence="6">The sequence shown here is derived from an EMBL/GenBank/DDBJ whole genome shotgun (WGS) entry which is preliminary data.</text>
</comment>
<gene>
    <name evidence="4 6" type="primary">msrA</name>
    <name evidence="6" type="ORF">T190115A13A_80006</name>
</gene>
<reference evidence="6 7" key="1">
    <citation type="submission" date="2024-05" db="EMBL/GenBank/DDBJ databases">
        <authorList>
            <person name="Duchaud E."/>
        </authorList>
    </citation>
    <scope>NUCLEOTIDE SEQUENCE [LARGE SCALE GENOMIC DNA]</scope>
    <source>
        <strain evidence="6">Ena-SAMPLE-TAB-13-05-2024-13:56:06:370-140305</strain>
    </source>
</reference>
<comment type="function">
    <text evidence="4">Has an important function as a repair enzyme for proteins that have been inactivated by oxidation. Catalyzes the reversible oxidation-reduction of methionine sulfoxide in proteins to methionine.</text>
</comment>
<protein>
    <recommendedName>
        <fullName evidence="4">Peptide methionine sulfoxide reductase MsrA</fullName>
        <shortName evidence="4">Protein-methionine-S-oxide reductase</shortName>
        <ecNumber evidence="4">1.8.4.11</ecNumber>
    </recommendedName>
    <alternativeName>
        <fullName evidence="4">Peptide-methionine (S)-S-oxide reductase</fullName>
        <shortName evidence="4">Peptide Met(O) reductase</shortName>
    </alternativeName>
</protein>
<dbReference type="NCBIfam" id="TIGR00401">
    <property type="entry name" value="msrA"/>
    <property type="match status" value="1"/>
</dbReference>
<dbReference type="EC" id="1.8.4.11" evidence="4"/>
<dbReference type="SUPFAM" id="SSF55068">
    <property type="entry name" value="Peptide methionine sulfoxide reductase"/>
    <property type="match status" value="1"/>
</dbReference>
<dbReference type="GO" id="GO:0008113">
    <property type="term" value="F:peptide-methionine (S)-S-oxide reductase activity"/>
    <property type="evidence" value="ECO:0007669"/>
    <property type="project" value="UniProtKB-EC"/>
</dbReference>
<dbReference type="Pfam" id="PF01625">
    <property type="entry name" value="PMSR"/>
    <property type="match status" value="1"/>
</dbReference>
<accession>A0ABP1FGH9</accession>
<evidence type="ECO:0000313" key="6">
    <source>
        <dbReference type="EMBL" id="CAL2108431.1"/>
    </source>
</evidence>
<comment type="catalytic activity">
    <reaction evidence="2 4">
        <text>L-methionyl-[protein] + [thioredoxin]-disulfide + H2O = L-methionyl-(S)-S-oxide-[protein] + [thioredoxin]-dithiol</text>
        <dbReference type="Rhea" id="RHEA:14217"/>
        <dbReference type="Rhea" id="RHEA-COMP:10698"/>
        <dbReference type="Rhea" id="RHEA-COMP:10700"/>
        <dbReference type="Rhea" id="RHEA-COMP:12313"/>
        <dbReference type="Rhea" id="RHEA-COMP:12315"/>
        <dbReference type="ChEBI" id="CHEBI:15377"/>
        <dbReference type="ChEBI" id="CHEBI:16044"/>
        <dbReference type="ChEBI" id="CHEBI:29950"/>
        <dbReference type="ChEBI" id="CHEBI:44120"/>
        <dbReference type="ChEBI" id="CHEBI:50058"/>
        <dbReference type="EC" id="1.8.4.11"/>
    </reaction>
</comment>
<evidence type="ECO:0000256" key="1">
    <source>
        <dbReference type="ARBA" id="ARBA00023002"/>
    </source>
</evidence>
<keyword evidence="1 4" id="KW-0560">Oxidoreductase</keyword>
<name>A0ABP1FGH9_9FLAO</name>
<organism evidence="6 7">
    <name type="scientific">Tenacibaculum vairaonense</name>
    <dbReference type="NCBI Taxonomy" id="3137860"/>
    <lineage>
        <taxon>Bacteria</taxon>
        <taxon>Pseudomonadati</taxon>
        <taxon>Bacteroidota</taxon>
        <taxon>Flavobacteriia</taxon>
        <taxon>Flavobacteriales</taxon>
        <taxon>Flavobacteriaceae</taxon>
        <taxon>Tenacibaculum</taxon>
    </lineage>
</organism>
<feature type="domain" description="Peptide methionine sulphoxide reductase MsrA" evidence="5">
    <location>
        <begin position="6"/>
        <end position="157"/>
    </location>
</feature>
<dbReference type="EMBL" id="CAXJRC010000045">
    <property type="protein sequence ID" value="CAL2108431.1"/>
    <property type="molecule type" value="Genomic_DNA"/>
</dbReference>
<dbReference type="PANTHER" id="PTHR43774:SF1">
    <property type="entry name" value="PEPTIDE METHIONINE SULFOXIDE REDUCTASE MSRA 2"/>
    <property type="match status" value="1"/>
</dbReference>
<dbReference type="Proteomes" id="UP001497602">
    <property type="component" value="Unassembled WGS sequence"/>
</dbReference>
<proteinExistence type="inferred from homology"/>
<dbReference type="RefSeq" id="WP_348740031.1">
    <property type="nucleotide sequence ID" value="NZ_CAXJRC010000045.1"/>
</dbReference>
<dbReference type="InterPro" id="IPR036509">
    <property type="entry name" value="Met_Sox_Rdtase_MsrA_sf"/>
</dbReference>
<dbReference type="Gene3D" id="3.30.1060.10">
    <property type="entry name" value="Peptide methionine sulphoxide reductase MsrA"/>
    <property type="match status" value="1"/>
</dbReference>
<comment type="similarity">
    <text evidence="4">Belongs to the MsrA Met sulfoxide reductase family.</text>
</comment>
<keyword evidence="7" id="KW-1185">Reference proteome</keyword>
<evidence type="ECO:0000256" key="3">
    <source>
        <dbReference type="ARBA" id="ARBA00048782"/>
    </source>
</evidence>
<dbReference type="PANTHER" id="PTHR43774">
    <property type="entry name" value="PEPTIDE METHIONINE SULFOXIDE REDUCTASE"/>
    <property type="match status" value="1"/>
</dbReference>
<evidence type="ECO:0000256" key="2">
    <source>
        <dbReference type="ARBA" id="ARBA00047806"/>
    </source>
</evidence>
<dbReference type="HAMAP" id="MF_01401">
    <property type="entry name" value="MsrA"/>
    <property type="match status" value="1"/>
</dbReference>
<evidence type="ECO:0000259" key="5">
    <source>
        <dbReference type="Pfam" id="PF01625"/>
    </source>
</evidence>
<dbReference type="InterPro" id="IPR002569">
    <property type="entry name" value="Met_Sox_Rdtase_MsrA_dom"/>
</dbReference>
<comment type="catalytic activity">
    <reaction evidence="3 4">
        <text>[thioredoxin]-disulfide + L-methionine + H2O = L-methionine (S)-S-oxide + [thioredoxin]-dithiol</text>
        <dbReference type="Rhea" id="RHEA:19993"/>
        <dbReference type="Rhea" id="RHEA-COMP:10698"/>
        <dbReference type="Rhea" id="RHEA-COMP:10700"/>
        <dbReference type="ChEBI" id="CHEBI:15377"/>
        <dbReference type="ChEBI" id="CHEBI:29950"/>
        <dbReference type="ChEBI" id="CHEBI:50058"/>
        <dbReference type="ChEBI" id="CHEBI:57844"/>
        <dbReference type="ChEBI" id="CHEBI:58772"/>
        <dbReference type="EC" id="1.8.4.11"/>
    </reaction>
</comment>